<evidence type="ECO:0000256" key="2">
    <source>
        <dbReference type="SAM" id="SignalP"/>
    </source>
</evidence>
<evidence type="ECO:0000313" key="4">
    <source>
        <dbReference type="Proteomes" id="UP000318538"/>
    </source>
</evidence>
<dbReference type="Proteomes" id="UP000318538">
    <property type="component" value="Chromosome"/>
</dbReference>
<proteinExistence type="predicted"/>
<feature type="region of interest" description="Disordered" evidence="1">
    <location>
        <begin position="228"/>
        <end position="276"/>
    </location>
</feature>
<protein>
    <recommendedName>
        <fullName evidence="5">DUF5666 domain-containing protein</fullName>
    </recommendedName>
</protein>
<evidence type="ECO:0000256" key="1">
    <source>
        <dbReference type="SAM" id="MobiDB-lite"/>
    </source>
</evidence>
<keyword evidence="4" id="KW-1185">Reference proteome</keyword>
<dbReference type="AlphaFoldDB" id="A0A517NHB4"/>
<gene>
    <name evidence="3" type="ORF">K227x_49370</name>
</gene>
<reference evidence="3 4" key="1">
    <citation type="submission" date="2019-02" db="EMBL/GenBank/DDBJ databases">
        <title>Deep-cultivation of Planctomycetes and their phenomic and genomic characterization uncovers novel biology.</title>
        <authorList>
            <person name="Wiegand S."/>
            <person name="Jogler M."/>
            <person name="Boedeker C."/>
            <person name="Pinto D."/>
            <person name="Vollmers J."/>
            <person name="Rivas-Marin E."/>
            <person name="Kohn T."/>
            <person name="Peeters S.H."/>
            <person name="Heuer A."/>
            <person name="Rast P."/>
            <person name="Oberbeckmann S."/>
            <person name="Bunk B."/>
            <person name="Jeske O."/>
            <person name="Meyerdierks A."/>
            <person name="Storesund J.E."/>
            <person name="Kallscheuer N."/>
            <person name="Luecker S."/>
            <person name="Lage O.M."/>
            <person name="Pohl T."/>
            <person name="Merkel B.J."/>
            <person name="Hornburger P."/>
            <person name="Mueller R.-W."/>
            <person name="Bruemmer F."/>
            <person name="Labrenz M."/>
            <person name="Spormann A.M."/>
            <person name="Op den Camp H."/>
            <person name="Overmann J."/>
            <person name="Amann R."/>
            <person name="Jetten M.S.M."/>
            <person name="Mascher T."/>
            <person name="Medema M.H."/>
            <person name="Devos D.P."/>
            <person name="Kaster A.-K."/>
            <person name="Ovreas L."/>
            <person name="Rohde M."/>
            <person name="Galperin M.Y."/>
            <person name="Jogler C."/>
        </authorList>
    </citation>
    <scope>NUCLEOTIDE SEQUENCE [LARGE SCALE GENOMIC DNA]</scope>
    <source>
        <strain evidence="3 4">K22_7</strain>
    </source>
</reference>
<organism evidence="3 4">
    <name type="scientific">Rubripirellula lacrimiformis</name>
    <dbReference type="NCBI Taxonomy" id="1930273"/>
    <lineage>
        <taxon>Bacteria</taxon>
        <taxon>Pseudomonadati</taxon>
        <taxon>Planctomycetota</taxon>
        <taxon>Planctomycetia</taxon>
        <taxon>Pirellulales</taxon>
        <taxon>Pirellulaceae</taxon>
        <taxon>Rubripirellula</taxon>
    </lineage>
</organism>
<accession>A0A517NHB4</accession>
<name>A0A517NHB4_9BACT</name>
<evidence type="ECO:0008006" key="5">
    <source>
        <dbReference type="Google" id="ProtNLM"/>
    </source>
</evidence>
<feature type="chain" id="PRO_5021923371" description="DUF5666 domain-containing protein" evidence="2">
    <location>
        <begin position="31"/>
        <end position="276"/>
    </location>
</feature>
<dbReference type="EMBL" id="CP036525">
    <property type="protein sequence ID" value="QDT06527.1"/>
    <property type="molecule type" value="Genomic_DNA"/>
</dbReference>
<feature type="compositionally biased region" description="Low complexity" evidence="1">
    <location>
        <begin position="266"/>
        <end position="276"/>
    </location>
</feature>
<feature type="signal peptide" evidence="2">
    <location>
        <begin position="1"/>
        <end position="30"/>
    </location>
</feature>
<dbReference type="KEGG" id="rlc:K227x_49370"/>
<evidence type="ECO:0000313" key="3">
    <source>
        <dbReference type="EMBL" id="QDT06527.1"/>
    </source>
</evidence>
<sequence precursor="true">MLRCIPKPIIAAAISAIGLISYSIVLPATAQDASQGAGANMVTEFKGALKSFERGMLIVVREDGTEVMVQLPDDPSAFTFVAEAKPPFLRQGMLVRFSGTFTAAGQATAPIETVTVIQPPTGRLTGRAREMYTPGVHGERRGRNEPVPATAQVTVVGGLLGLDNTGIAVQAGNIPVRAPMSPDAKIEIRFNHLSLAQENDPVSVSGFYQPPDDTKVKAERVTVTTDRIYGEQVDTKPVRATRRSRRTKDAKPDADGGDAALGGVGSSDASSSVPAE</sequence>
<keyword evidence="2" id="KW-0732">Signal</keyword>